<protein>
    <submittedName>
        <fullName evidence="1">Uncharacterized protein</fullName>
    </submittedName>
</protein>
<evidence type="ECO:0000313" key="1">
    <source>
        <dbReference type="EMBL" id="KAJ8630602.1"/>
    </source>
</evidence>
<name>A0ACC2LBY7_PERAE</name>
<accession>A0ACC2LBY7</accession>
<organism evidence="1 2">
    <name type="scientific">Persea americana</name>
    <name type="common">Avocado</name>
    <dbReference type="NCBI Taxonomy" id="3435"/>
    <lineage>
        <taxon>Eukaryota</taxon>
        <taxon>Viridiplantae</taxon>
        <taxon>Streptophyta</taxon>
        <taxon>Embryophyta</taxon>
        <taxon>Tracheophyta</taxon>
        <taxon>Spermatophyta</taxon>
        <taxon>Magnoliopsida</taxon>
        <taxon>Magnoliidae</taxon>
        <taxon>Laurales</taxon>
        <taxon>Lauraceae</taxon>
        <taxon>Persea</taxon>
    </lineage>
</organism>
<sequence length="153" mass="16919">MSFILPPASLSVIITLAAMVFVPICNYIFVPIARRLTGIPLGLTMLQRIRAGMYLSVICIVITALVEAQRLRIVREIGLVDLPDAVVPMSMWWLLPQYLIYEISDVFTMVGLQEIFYDQTPDGMRSIGCAIFLSIVGIGSFLSSAIISMVECT</sequence>
<dbReference type="Proteomes" id="UP001234297">
    <property type="component" value="Chromosome 7"/>
</dbReference>
<dbReference type="EMBL" id="CM056815">
    <property type="protein sequence ID" value="KAJ8630602.1"/>
    <property type="molecule type" value="Genomic_DNA"/>
</dbReference>
<comment type="caution">
    <text evidence="1">The sequence shown here is derived from an EMBL/GenBank/DDBJ whole genome shotgun (WGS) entry which is preliminary data.</text>
</comment>
<reference evidence="1 2" key="1">
    <citation type="journal article" date="2022" name="Hortic Res">
        <title>A haplotype resolved chromosomal level avocado genome allows analysis of novel avocado genes.</title>
        <authorList>
            <person name="Nath O."/>
            <person name="Fletcher S.J."/>
            <person name="Hayward A."/>
            <person name="Shaw L.M."/>
            <person name="Masouleh A.K."/>
            <person name="Furtado A."/>
            <person name="Henry R.J."/>
            <person name="Mitter N."/>
        </authorList>
    </citation>
    <scope>NUCLEOTIDE SEQUENCE [LARGE SCALE GENOMIC DNA]</scope>
    <source>
        <strain evidence="2">cv. Hass</strain>
    </source>
</reference>
<keyword evidence="2" id="KW-1185">Reference proteome</keyword>
<gene>
    <name evidence="1" type="ORF">MRB53_023925</name>
</gene>
<evidence type="ECO:0000313" key="2">
    <source>
        <dbReference type="Proteomes" id="UP001234297"/>
    </source>
</evidence>
<proteinExistence type="predicted"/>